<dbReference type="GO" id="GO:0004037">
    <property type="term" value="F:allantoicase activity"/>
    <property type="evidence" value="ECO:0007669"/>
    <property type="project" value="UniProtKB-UniRule"/>
</dbReference>
<dbReference type="AlphaFoldDB" id="A0A1N7MBU6"/>
<proteinExistence type="inferred from homology"/>
<dbReference type="STRING" id="80876.SAMN05421779_10419"/>
<dbReference type="SUPFAM" id="SSF49785">
    <property type="entry name" value="Galactose-binding domain-like"/>
    <property type="match status" value="2"/>
</dbReference>
<organism evidence="4 5">
    <name type="scientific">Insolitispirillum peregrinum</name>
    <dbReference type="NCBI Taxonomy" id="80876"/>
    <lineage>
        <taxon>Bacteria</taxon>
        <taxon>Pseudomonadati</taxon>
        <taxon>Pseudomonadota</taxon>
        <taxon>Alphaproteobacteria</taxon>
        <taxon>Rhodospirillales</taxon>
        <taxon>Novispirillaceae</taxon>
        <taxon>Insolitispirillum</taxon>
    </lineage>
</organism>
<keyword evidence="5" id="KW-1185">Reference proteome</keyword>
<dbReference type="Pfam" id="PF03561">
    <property type="entry name" value="Allantoicase"/>
    <property type="match status" value="2"/>
</dbReference>
<reference evidence="4 5" key="1">
    <citation type="submission" date="2017-01" db="EMBL/GenBank/DDBJ databases">
        <authorList>
            <person name="Mah S.A."/>
            <person name="Swanson W.J."/>
            <person name="Moy G.W."/>
            <person name="Vacquier V.D."/>
        </authorList>
    </citation>
    <scope>NUCLEOTIDE SEQUENCE [LARGE SCALE GENOMIC DNA]</scope>
    <source>
        <strain evidence="4 5">DSM 11589</strain>
    </source>
</reference>
<dbReference type="PANTHER" id="PTHR12045">
    <property type="entry name" value="ALLANTOICASE"/>
    <property type="match status" value="1"/>
</dbReference>
<dbReference type="NCBIfam" id="TIGR02961">
    <property type="entry name" value="allantoicase"/>
    <property type="match status" value="1"/>
</dbReference>
<comment type="catalytic activity">
    <reaction evidence="2">
        <text>allantoate + H2O = (S)-ureidoglycolate + urea</text>
        <dbReference type="Rhea" id="RHEA:11016"/>
        <dbReference type="ChEBI" id="CHEBI:15377"/>
        <dbReference type="ChEBI" id="CHEBI:16199"/>
        <dbReference type="ChEBI" id="CHEBI:17536"/>
        <dbReference type="ChEBI" id="CHEBI:57296"/>
        <dbReference type="EC" id="3.5.3.4"/>
    </reaction>
</comment>
<evidence type="ECO:0000313" key="4">
    <source>
        <dbReference type="EMBL" id="SIS83584.1"/>
    </source>
</evidence>
<dbReference type="EC" id="3.5.3.4" evidence="2"/>
<evidence type="ECO:0000259" key="3">
    <source>
        <dbReference type="Pfam" id="PF03561"/>
    </source>
</evidence>
<dbReference type="RefSeq" id="WP_076400491.1">
    <property type="nucleotide sequence ID" value="NZ_FTOA01000004.1"/>
</dbReference>
<dbReference type="InterPro" id="IPR008979">
    <property type="entry name" value="Galactose-bd-like_sf"/>
</dbReference>
<keyword evidence="2" id="KW-0659">Purine metabolism</keyword>
<dbReference type="PANTHER" id="PTHR12045:SF3">
    <property type="entry name" value="INACTIVE ALLANTOICASE-RELATED"/>
    <property type="match status" value="1"/>
</dbReference>
<dbReference type="EMBL" id="FTOA01000004">
    <property type="protein sequence ID" value="SIS83584.1"/>
    <property type="molecule type" value="Genomic_DNA"/>
</dbReference>
<protein>
    <recommendedName>
        <fullName evidence="2">Probable allantoicase</fullName>
        <ecNumber evidence="2">3.5.3.4</ecNumber>
    </recommendedName>
    <alternativeName>
        <fullName evidence="2">Allantoate amidinohydrolase</fullName>
    </alternativeName>
</protein>
<gene>
    <name evidence="2" type="primary">alc</name>
    <name evidence="4" type="ORF">SAMN05421779_10419</name>
</gene>
<name>A0A1N7MBU6_9PROT</name>
<dbReference type="InterPro" id="IPR015908">
    <property type="entry name" value="Allantoicase_dom"/>
</dbReference>
<sequence>MIVYDSALNVASAAMGAVALSASDEFFGSRDRLLSHIDPVFIPGKYDDNGKWMDGWESRRKRGPGHDWCIVRLACPARLQRADIDTSHFTGNYPKAAGLEAACLSGDPDEATVWMPLLHPVELTGNSHNIHSLPDCGVVTHIRLNIYPDGGVARLRLFGTPRPVRNGGDGVVDLAAALNGGRALVCNDAHFGDARNLLLPGVGARMEDGWETARRREPGNDWAIIALGQAGIIERIEVDTHQFKGNYPDSCSLQAAFAPDLPAAALVPQSLFWQELLPSQKLSPHSLHSFSDQIAALGPVSHVRFNVFPDGGVNRLRLFGRPLPQVVPEQEQGQ</sequence>
<dbReference type="GO" id="GO:0000256">
    <property type="term" value="P:allantoin catabolic process"/>
    <property type="evidence" value="ECO:0007669"/>
    <property type="project" value="UniProtKB-UniRule"/>
</dbReference>
<dbReference type="Proteomes" id="UP000185678">
    <property type="component" value="Unassembled WGS sequence"/>
</dbReference>
<dbReference type="HAMAP" id="MF_00813">
    <property type="entry name" value="Allantoicase"/>
    <property type="match status" value="1"/>
</dbReference>
<dbReference type="Gene3D" id="2.60.120.260">
    <property type="entry name" value="Galactose-binding domain-like"/>
    <property type="match status" value="2"/>
</dbReference>
<keyword evidence="2" id="KW-0378">Hydrolase</keyword>
<comment type="pathway">
    <text evidence="2">Nitrogen metabolism; (S)-allantoin degradation; (S)-ureidoglycolate from allantoate (aminidohydrolase route): step 1/1.</text>
</comment>
<dbReference type="GO" id="GO:0006144">
    <property type="term" value="P:purine nucleobase metabolic process"/>
    <property type="evidence" value="ECO:0007669"/>
    <property type="project" value="UniProtKB-KW"/>
</dbReference>
<dbReference type="PIRSF" id="PIRSF016516">
    <property type="entry name" value="Allantoicase"/>
    <property type="match status" value="1"/>
</dbReference>
<evidence type="ECO:0000256" key="2">
    <source>
        <dbReference type="HAMAP-Rule" id="MF_00813"/>
    </source>
</evidence>
<feature type="domain" description="Allantoicase" evidence="3">
    <location>
        <begin position="180"/>
        <end position="322"/>
    </location>
</feature>
<accession>A0A1N7MBU6</accession>
<dbReference type="InterPro" id="IPR005164">
    <property type="entry name" value="Allantoicase"/>
</dbReference>
<comment type="similarity">
    <text evidence="1 2">Belongs to the allantoicase family.</text>
</comment>
<feature type="domain" description="Allantoicase" evidence="3">
    <location>
        <begin position="16"/>
        <end position="161"/>
    </location>
</feature>
<evidence type="ECO:0000313" key="5">
    <source>
        <dbReference type="Proteomes" id="UP000185678"/>
    </source>
</evidence>
<dbReference type="UniPathway" id="UPA00395">
    <property type="reaction ID" value="UER00654"/>
</dbReference>
<evidence type="ECO:0000256" key="1">
    <source>
        <dbReference type="ARBA" id="ARBA00009242"/>
    </source>
</evidence>